<organism evidence="2 3">
    <name type="scientific">Methanochimaera problematica</name>
    <dbReference type="NCBI Taxonomy" id="2609417"/>
    <lineage>
        <taxon>Archaea</taxon>
        <taxon>Methanobacteriati</taxon>
        <taxon>Methanobacteriota</taxon>
        <taxon>Stenosarchaea group</taxon>
        <taxon>Methanomicrobia</taxon>
        <taxon>Methanomicrobiales</taxon>
        <taxon>Methanomicrobiaceae</taxon>
        <taxon>Methanochimaera</taxon>
    </lineage>
</organism>
<sequence length="299" mass="32719">MKITRSAAIAAIILALLLILPVSAVMLEETYKGQVSRIDENKKMFTMQVDTVYNGKEWVVYSKTSLKNRYVEGIINNPDFFADVKQGDKIEATIMGGAGGEWIIVGKIGSTSVTESPIIASYGDPSRLVSPYYKGYTISFEGKPDCDSCEGSTCPALSAVVTVSKDKQPVETKEMIPGERHVFGWTSDYQYVLKVIYNRGEAPSSLCPETGMITGPQAISDFTIYDTQRSTILESEIGAINPEETKEIKTETPTEIPTLEETQTQVPPTQAPTKSGPAFAWLIGAMAVITTLFVCRKKL</sequence>
<protein>
    <submittedName>
        <fullName evidence="2">Uncharacterized protein</fullName>
    </submittedName>
</protein>
<keyword evidence="1" id="KW-0812">Transmembrane</keyword>
<reference evidence="2 3" key="1">
    <citation type="submission" date="2019-09" db="EMBL/GenBank/DDBJ databases">
        <title>The complete genome of Methanoplanus sp. FWC-SCC4.</title>
        <authorList>
            <person name="Chen S.-C."/>
            <person name="Zhou Y.-Z."/>
            <person name="Lai M.-C."/>
        </authorList>
    </citation>
    <scope>NUCLEOTIDE SEQUENCE [LARGE SCALE GENOMIC DNA]</scope>
    <source>
        <strain evidence="2 3">FWC-SCC4</strain>
    </source>
</reference>
<evidence type="ECO:0000313" key="3">
    <source>
        <dbReference type="Proteomes" id="UP001301797"/>
    </source>
</evidence>
<dbReference type="EMBL" id="CP043875">
    <property type="protein sequence ID" value="WOF17144.1"/>
    <property type="molecule type" value="Genomic_DNA"/>
</dbReference>
<proteinExistence type="predicted"/>
<evidence type="ECO:0000256" key="1">
    <source>
        <dbReference type="SAM" id="Phobius"/>
    </source>
</evidence>
<evidence type="ECO:0000313" key="2">
    <source>
        <dbReference type="EMBL" id="WOF17144.1"/>
    </source>
</evidence>
<dbReference type="RefSeq" id="WP_317136601.1">
    <property type="nucleotide sequence ID" value="NZ_CP043875.1"/>
</dbReference>
<dbReference type="AlphaFoldDB" id="A0AA97I562"/>
<dbReference type="GeneID" id="85230677"/>
<dbReference type="Proteomes" id="UP001301797">
    <property type="component" value="Chromosome"/>
</dbReference>
<feature type="transmembrane region" description="Helical" evidence="1">
    <location>
        <begin position="278"/>
        <end position="295"/>
    </location>
</feature>
<dbReference type="KEGG" id="mefw:F1737_10870"/>
<keyword evidence="1" id="KW-0472">Membrane</keyword>
<accession>A0AA97I562</accession>
<keyword evidence="3" id="KW-1185">Reference proteome</keyword>
<name>A0AA97I562_9EURY</name>
<keyword evidence="1" id="KW-1133">Transmembrane helix</keyword>
<gene>
    <name evidence="2" type="ORF">F1737_10870</name>
</gene>